<evidence type="ECO:0000259" key="10">
    <source>
        <dbReference type="PROSITE" id="PS50109"/>
    </source>
</evidence>
<keyword evidence="7" id="KW-0067">ATP-binding</keyword>
<feature type="domain" description="Histidine kinase" evidence="10">
    <location>
        <begin position="413"/>
        <end position="602"/>
    </location>
</feature>
<evidence type="ECO:0000256" key="4">
    <source>
        <dbReference type="ARBA" id="ARBA00022679"/>
    </source>
</evidence>
<organism evidence="13 14">
    <name type="scientific">candidate division CSSED10-310 bacterium</name>
    <dbReference type="NCBI Taxonomy" id="2855610"/>
    <lineage>
        <taxon>Bacteria</taxon>
        <taxon>Bacteria division CSSED10-310</taxon>
    </lineage>
</organism>
<feature type="domain" description="PAC" evidence="12">
    <location>
        <begin position="222"/>
        <end position="274"/>
    </location>
</feature>
<evidence type="ECO:0000259" key="12">
    <source>
        <dbReference type="PROSITE" id="PS50113"/>
    </source>
</evidence>
<feature type="coiled-coil region" evidence="9">
    <location>
        <begin position="4"/>
        <end position="31"/>
    </location>
</feature>
<evidence type="ECO:0000256" key="6">
    <source>
        <dbReference type="ARBA" id="ARBA00022777"/>
    </source>
</evidence>
<evidence type="ECO:0000256" key="3">
    <source>
        <dbReference type="ARBA" id="ARBA00022553"/>
    </source>
</evidence>
<keyword evidence="5" id="KW-0547">Nucleotide-binding</keyword>
<dbReference type="Pfam" id="PF13426">
    <property type="entry name" value="PAS_9"/>
    <property type="match status" value="1"/>
</dbReference>
<dbReference type="PANTHER" id="PTHR41523">
    <property type="entry name" value="TWO-COMPONENT SYSTEM SENSOR PROTEIN"/>
    <property type="match status" value="1"/>
</dbReference>
<dbReference type="Gene3D" id="6.10.250.490">
    <property type="match status" value="1"/>
</dbReference>
<dbReference type="EMBL" id="JBHPBY010000296">
    <property type="protein sequence ID" value="MFC1852312.1"/>
    <property type="molecule type" value="Genomic_DNA"/>
</dbReference>
<dbReference type="InterPro" id="IPR003594">
    <property type="entry name" value="HATPase_dom"/>
</dbReference>
<keyword evidence="6" id="KW-0418">Kinase</keyword>
<dbReference type="InterPro" id="IPR005467">
    <property type="entry name" value="His_kinase_dom"/>
</dbReference>
<evidence type="ECO:0000256" key="9">
    <source>
        <dbReference type="SAM" id="Coils"/>
    </source>
</evidence>
<dbReference type="Pfam" id="PF07568">
    <property type="entry name" value="HisKA_2"/>
    <property type="match status" value="1"/>
</dbReference>
<feature type="domain" description="PAC" evidence="12">
    <location>
        <begin position="351"/>
        <end position="402"/>
    </location>
</feature>
<comment type="caution">
    <text evidence="13">The sequence shown here is derived from an EMBL/GenBank/DDBJ whole genome shotgun (WGS) entry which is preliminary data.</text>
</comment>
<evidence type="ECO:0000256" key="1">
    <source>
        <dbReference type="ARBA" id="ARBA00000085"/>
    </source>
</evidence>
<evidence type="ECO:0000256" key="8">
    <source>
        <dbReference type="ARBA" id="ARBA00023026"/>
    </source>
</evidence>
<dbReference type="InterPro" id="IPR013767">
    <property type="entry name" value="PAS_fold"/>
</dbReference>
<feature type="domain" description="PAS" evidence="11">
    <location>
        <begin position="21"/>
        <end position="74"/>
    </location>
</feature>
<dbReference type="InterPro" id="IPR035965">
    <property type="entry name" value="PAS-like_dom_sf"/>
</dbReference>
<evidence type="ECO:0000256" key="7">
    <source>
        <dbReference type="ARBA" id="ARBA00022840"/>
    </source>
</evidence>
<evidence type="ECO:0000256" key="2">
    <source>
        <dbReference type="ARBA" id="ARBA00012438"/>
    </source>
</evidence>
<dbReference type="SMART" id="SM00086">
    <property type="entry name" value="PAC"/>
    <property type="match status" value="3"/>
</dbReference>
<dbReference type="NCBIfam" id="TIGR00229">
    <property type="entry name" value="sensory_box"/>
    <property type="match status" value="3"/>
</dbReference>
<dbReference type="InterPro" id="IPR011495">
    <property type="entry name" value="Sig_transdc_His_kin_sub2_dim/P"/>
</dbReference>
<keyword evidence="9" id="KW-0175">Coiled coil</keyword>
<sequence>MANLKKKNRVMQGLEKDLRKVERKYQQLLETLHEGIWAIDKEQYTTFVSPRLAEMLGYTVAEMIGKHLFDFMDEPAVLVCQQYLIHRRQGISEKHDFEFIKKDGSRMYALVGATPLTDEEGNYNGALAAVQDITDRKQAEENILLANERLRFLLSSTSAVIYTAKAADDYEATFISQNVSQLTGHEPSEFTDNASFWLNHIHPVDVEGVLAELPHIFENELYTYEYRFRHKNGTYLWMRDEMKLVRSKFGEPIEIIGYWIDITDRKHAEEALRKSEERFRELAELLPQTVFEIDTHAVVTFVNKTGLITFGLSETDIKTGFNQINTFVPADRKRALENINRIVEGENIGEKGIEYNMQRQDGSTFPAIIYAVVILHEGVSVGVRGIVVDVTDQKYAAEKIKNSLREKEMLLREIHHRVKNNLQVVLSLLNIQSRKIDDEKYLNTFKEIQHRVYTMALIHEKLYQSKDLTKIDVAQYIRTLTRYLIQTYKMERIQLRTNISSIHLGINTAIPCGLIINELVSNSLKHAFQKGASGTISIDCFFNTSDTLILIIKDDGCGFPKDLINKDSLGLKLVKMLSEQLKGTVTFATDEGTQVKIEFPVQ</sequence>
<dbReference type="InterPro" id="IPR000700">
    <property type="entry name" value="PAS-assoc_C"/>
</dbReference>
<feature type="domain" description="PAS" evidence="11">
    <location>
        <begin position="146"/>
        <end position="220"/>
    </location>
</feature>
<dbReference type="CDD" id="cd00130">
    <property type="entry name" value="PAS"/>
    <property type="match status" value="3"/>
</dbReference>
<name>A0ABV6Z1I9_UNCC1</name>
<dbReference type="SUPFAM" id="SSF55785">
    <property type="entry name" value="PYP-like sensor domain (PAS domain)"/>
    <property type="match status" value="3"/>
</dbReference>
<evidence type="ECO:0000256" key="5">
    <source>
        <dbReference type="ARBA" id="ARBA00022741"/>
    </source>
</evidence>
<dbReference type="InterPro" id="IPR036890">
    <property type="entry name" value="HATPase_C_sf"/>
</dbReference>
<gene>
    <name evidence="13" type="ORF">ACFL27_19110</name>
</gene>
<keyword evidence="8" id="KW-0843">Virulence</keyword>
<feature type="domain" description="PAC" evidence="12">
    <location>
        <begin position="93"/>
        <end position="145"/>
    </location>
</feature>
<evidence type="ECO:0000313" key="14">
    <source>
        <dbReference type="Proteomes" id="UP001594351"/>
    </source>
</evidence>
<dbReference type="Gene3D" id="3.30.450.20">
    <property type="entry name" value="PAS domain"/>
    <property type="match status" value="3"/>
</dbReference>
<dbReference type="Pfam" id="PF00989">
    <property type="entry name" value="PAS"/>
    <property type="match status" value="1"/>
</dbReference>
<comment type="catalytic activity">
    <reaction evidence="1">
        <text>ATP + protein L-histidine = ADP + protein N-phospho-L-histidine.</text>
        <dbReference type="EC" id="2.7.13.3"/>
    </reaction>
</comment>
<keyword evidence="4" id="KW-0808">Transferase</keyword>
<dbReference type="SUPFAM" id="SSF55874">
    <property type="entry name" value="ATPase domain of HSP90 chaperone/DNA topoisomerase II/histidine kinase"/>
    <property type="match status" value="1"/>
</dbReference>
<dbReference type="Gene3D" id="3.30.565.10">
    <property type="entry name" value="Histidine kinase-like ATPase, C-terminal domain"/>
    <property type="match status" value="1"/>
</dbReference>
<dbReference type="PROSITE" id="PS50109">
    <property type="entry name" value="HIS_KIN"/>
    <property type="match status" value="1"/>
</dbReference>
<dbReference type="Pfam" id="PF08447">
    <property type="entry name" value="PAS_3"/>
    <property type="match status" value="1"/>
</dbReference>
<dbReference type="PANTHER" id="PTHR41523:SF8">
    <property type="entry name" value="ETHYLENE RESPONSE SENSOR PROTEIN"/>
    <property type="match status" value="1"/>
</dbReference>
<dbReference type="Proteomes" id="UP001594351">
    <property type="component" value="Unassembled WGS sequence"/>
</dbReference>
<dbReference type="Pfam" id="PF02518">
    <property type="entry name" value="HATPase_c"/>
    <property type="match status" value="1"/>
</dbReference>
<dbReference type="PROSITE" id="PS50112">
    <property type="entry name" value="PAS"/>
    <property type="match status" value="3"/>
</dbReference>
<keyword evidence="3" id="KW-0597">Phosphoprotein</keyword>
<dbReference type="EC" id="2.7.13.3" evidence="2"/>
<dbReference type="InterPro" id="IPR013655">
    <property type="entry name" value="PAS_fold_3"/>
</dbReference>
<reference evidence="13 14" key="1">
    <citation type="submission" date="2024-09" db="EMBL/GenBank/DDBJ databases">
        <title>Laminarin stimulates single cell rates of sulfate reduction while oxygen inhibits transcriptomic activity in coastal marine sediment.</title>
        <authorList>
            <person name="Lindsay M."/>
            <person name="Orcutt B."/>
            <person name="Emerson D."/>
            <person name="Stepanauskas R."/>
            <person name="D'Angelo T."/>
        </authorList>
    </citation>
    <scope>NUCLEOTIDE SEQUENCE [LARGE SCALE GENOMIC DNA]</scope>
    <source>
        <strain evidence="13">SAG AM-311-K15</strain>
    </source>
</reference>
<dbReference type="InterPro" id="IPR000014">
    <property type="entry name" value="PAS"/>
</dbReference>
<keyword evidence="14" id="KW-1185">Reference proteome</keyword>
<protein>
    <recommendedName>
        <fullName evidence="2">histidine kinase</fullName>
        <ecNumber evidence="2">2.7.13.3</ecNumber>
    </recommendedName>
</protein>
<accession>A0ABV6Z1I9</accession>
<feature type="domain" description="PAS" evidence="11">
    <location>
        <begin position="275"/>
        <end position="346"/>
    </location>
</feature>
<evidence type="ECO:0000313" key="13">
    <source>
        <dbReference type="EMBL" id="MFC1852312.1"/>
    </source>
</evidence>
<dbReference type="InterPro" id="IPR001610">
    <property type="entry name" value="PAC"/>
</dbReference>
<dbReference type="SMART" id="SM00091">
    <property type="entry name" value="PAS"/>
    <property type="match status" value="3"/>
</dbReference>
<dbReference type="PROSITE" id="PS50113">
    <property type="entry name" value="PAC"/>
    <property type="match status" value="3"/>
</dbReference>
<proteinExistence type="predicted"/>
<evidence type="ECO:0000259" key="11">
    <source>
        <dbReference type="PROSITE" id="PS50112"/>
    </source>
</evidence>
<dbReference type="SMART" id="SM00387">
    <property type="entry name" value="HATPase_c"/>
    <property type="match status" value="1"/>
</dbReference>